<feature type="compositionally biased region" description="Polar residues" evidence="1">
    <location>
        <begin position="78"/>
        <end position="101"/>
    </location>
</feature>
<dbReference type="AlphaFoldDB" id="A0A843TQN0"/>
<reference evidence="2" key="1">
    <citation type="submission" date="2017-07" db="EMBL/GenBank/DDBJ databases">
        <title>Taro Niue Genome Assembly and Annotation.</title>
        <authorList>
            <person name="Atibalentja N."/>
            <person name="Keating K."/>
            <person name="Fields C.J."/>
        </authorList>
    </citation>
    <scope>NUCLEOTIDE SEQUENCE</scope>
    <source>
        <strain evidence="2">Niue_2</strain>
        <tissue evidence="2">Leaf</tissue>
    </source>
</reference>
<comment type="caution">
    <text evidence="2">The sequence shown here is derived from an EMBL/GenBank/DDBJ whole genome shotgun (WGS) entry which is preliminary data.</text>
</comment>
<feature type="compositionally biased region" description="Polar residues" evidence="1">
    <location>
        <begin position="196"/>
        <end position="241"/>
    </location>
</feature>
<feature type="region of interest" description="Disordered" evidence="1">
    <location>
        <begin position="145"/>
        <end position="241"/>
    </location>
</feature>
<dbReference type="Proteomes" id="UP000652761">
    <property type="component" value="Unassembled WGS sequence"/>
</dbReference>
<feature type="compositionally biased region" description="Polar residues" evidence="1">
    <location>
        <begin position="20"/>
        <end position="29"/>
    </location>
</feature>
<dbReference type="EMBL" id="NMUH01000223">
    <property type="protein sequence ID" value="MQL74802.1"/>
    <property type="molecule type" value="Genomic_DNA"/>
</dbReference>
<name>A0A843TQN0_COLES</name>
<feature type="compositionally biased region" description="Polar residues" evidence="1">
    <location>
        <begin position="180"/>
        <end position="189"/>
    </location>
</feature>
<evidence type="ECO:0000256" key="1">
    <source>
        <dbReference type="SAM" id="MobiDB-lite"/>
    </source>
</evidence>
<sequence length="241" mass="26779">MTNGTNRSTDLRCHKEMTAQGEQPAQPKNNSREDDSTRRSQRCAPWQHNTIVEHHHPEQPTESRGSSQAHGQAHHTLTDNVQADCNTDSPTGNDDTSSPLRESSDDQSKHKAALGRTSAKMCQELSWENLTRTNEHRAFLRETLTRTTTNSSGKPHQNTGQPSDAPHPRGQRNNNRKWAQHSSGETSLSPEPIEKNSGSTSVELTTSQRQADNNHRQALQHSTSDATQHTGHLLRPSNNAD</sequence>
<organism evidence="2 3">
    <name type="scientific">Colocasia esculenta</name>
    <name type="common">Wild taro</name>
    <name type="synonym">Arum esculentum</name>
    <dbReference type="NCBI Taxonomy" id="4460"/>
    <lineage>
        <taxon>Eukaryota</taxon>
        <taxon>Viridiplantae</taxon>
        <taxon>Streptophyta</taxon>
        <taxon>Embryophyta</taxon>
        <taxon>Tracheophyta</taxon>
        <taxon>Spermatophyta</taxon>
        <taxon>Magnoliopsida</taxon>
        <taxon>Liliopsida</taxon>
        <taxon>Araceae</taxon>
        <taxon>Aroideae</taxon>
        <taxon>Colocasieae</taxon>
        <taxon>Colocasia</taxon>
    </lineage>
</organism>
<keyword evidence="3" id="KW-1185">Reference proteome</keyword>
<feature type="compositionally biased region" description="Basic and acidic residues" evidence="1">
    <location>
        <begin position="51"/>
        <end position="61"/>
    </location>
</feature>
<feature type="compositionally biased region" description="Polar residues" evidence="1">
    <location>
        <begin position="145"/>
        <end position="162"/>
    </location>
</feature>
<feature type="region of interest" description="Disordered" evidence="1">
    <location>
        <begin position="1"/>
        <end position="117"/>
    </location>
</feature>
<protein>
    <submittedName>
        <fullName evidence="2">Uncharacterized protein</fullName>
    </submittedName>
</protein>
<evidence type="ECO:0000313" key="3">
    <source>
        <dbReference type="Proteomes" id="UP000652761"/>
    </source>
</evidence>
<gene>
    <name evidence="2" type="ORF">Taro_007155</name>
</gene>
<proteinExistence type="predicted"/>
<evidence type="ECO:0000313" key="2">
    <source>
        <dbReference type="EMBL" id="MQL74802.1"/>
    </source>
</evidence>
<accession>A0A843TQN0</accession>